<proteinExistence type="predicted"/>
<evidence type="ECO:0000256" key="1">
    <source>
        <dbReference type="SAM" id="Phobius"/>
    </source>
</evidence>
<reference evidence="2" key="1">
    <citation type="submission" date="2017-12" db="EMBL/GenBank/DDBJ databases">
        <authorList>
            <person name="An J."/>
        </authorList>
    </citation>
    <scope>NUCLEOTIDE SEQUENCE</scope>
</reference>
<keyword evidence="1" id="KW-0472">Membrane</keyword>
<keyword evidence="1" id="KW-0812">Transmembrane</keyword>
<feature type="transmembrane region" description="Helical" evidence="1">
    <location>
        <begin position="49"/>
        <end position="71"/>
    </location>
</feature>
<keyword evidence="1" id="KW-1133">Transmembrane helix</keyword>
<sequence>MVFLFSGLSFILSGCVCFSFTPLALMILLVTQSVLLGMMMVVVGKAQIWFSYVLVIVFLGGMMVIFIYTMSLAPKEIMEDLSFYTRSGVVGLSFLILVSIMWYFYPCLSTLMDSDTSEQFVVMMFSSVSSKVYLYCVMNLLFALLCVSKMVDSSKGPLRLG</sequence>
<keyword evidence="2" id="KW-0496">Mitochondrion</keyword>
<organism evidence="2">
    <name type="scientific">Pleurocryptella fimbriata</name>
    <dbReference type="NCBI Taxonomy" id="2480055"/>
    <lineage>
        <taxon>Eukaryota</taxon>
        <taxon>Metazoa</taxon>
        <taxon>Ecdysozoa</taxon>
        <taxon>Arthropoda</taxon>
        <taxon>Crustacea</taxon>
        <taxon>Multicrustacea</taxon>
        <taxon>Malacostraca</taxon>
        <taxon>Eumalacostraca</taxon>
        <taxon>Peracarida</taxon>
        <taxon>Isopoda</taxon>
        <taxon>Epicaridea</taxon>
        <taxon>Bopyridoidea</taxon>
        <taxon>Bopyridae</taxon>
        <taxon>Pleurocryptella</taxon>
    </lineage>
</organism>
<dbReference type="AlphaFoldDB" id="A0A8K1Y3K7"/>
<feature type="transmembrane region" description="Helical" evidence="1">
    <location>
        <begin position="83"/>
        <end position="105"/>
    </location>
</feature>
<evidence type="ECO:0000313" key="2">
    <source>
        <dbReference type="EMBL" id="AYQ22956.1"/>
    </source>
</evidence>
<protein>
    <submittedName>
        <fullName evidence="2">NADH dehydrogenase subunit 6</fullName>
    </submittedName>
</protein>
<gene>
    <name evidence="2" type="primary">NAD6</name>
</gene>
<geneLocation type="mitochondrion" evidence="2"/>
<dbReference type="EMBL" id="MG729628">
    <property type="protein sequence ID" value="AYQ22956.1"/>
    <property type="molecule type" value="Genomic_DNA"/>
</dbReference>
<accession>A0A8K1Y3K7</accession>
<feature type="transmembrane region" description="Helical" evidence="1">
    <location>
        <begin position="7"/>
        <end position="29"/>
    </location>
</feature>
<name>A0A8K1Y3K7_9CRUS</name>